<dbReference type="InterPro" id="IPR011990">
    <property type="entry name" value="TPR-like_helical_dom_sf"/>
</dbReference>
<gene>
    <name evidence="1" type="ORF">AACH10_02085</name>
</gene>
<reference evidence="1 2" key="1">
    <citation type="submission" date="2024-04" db="EMBL/GenBank/DDBJ databases">
        <title>Novel species of the genus Ideonella isolated from streams.</title>
        <authorList>
            <person name="Lu H."/>
        </authorList>
    </citation>
    <scope>NUCLEOTIDE SEQUENCE [LARGE SCALE GENOMIC DNA]</scope>
    <source>
        <strain evidence="1 2">DXS22W</strain>
    </source>
</reference>
<keyword evidence="2" id="KW-1185">Reference proteome</keyword>
<accession>A0ABU9CAW6</accession>
<organism evidence="1 2">
    <name type="scientific">Pseudaquabacterium inlustre</name>
    <dbReference type="NCBI Taxonomy" id="2984192"/>
    <lineage>
        <taxon>Bacteria</taxon>
        <taxon>Pseudomonadati</taxon>
        <taxon>Pseudomonadota</taxon>
        <taxon>Betaproteobacteria</taxon>
        <taxon>Burkholderiales</taxon>
        <taxon>Sphaerotilaceae</taxon>
        <taxon>Pseudaquabacterium</taxon>
    </lineage>
</organism>
<sequence length="395" mass="43497">MSAPLQLTREDAAIAERLHRAVEHLRQHGLSAEIEQLAPLAAQARHPVLRGEIHRLLGFYWLRCERYALALQHSDAAAQALPASTDCSYNAMYACFRLGRYDEAVARGHAAIARHGESHVWHNLMSTTLGHAGRSHEGRPHGTRALALKDALTAGVAGCDLSAVPCAPPAQRPAPGRWVISFSLFGQGAKYLRGAVHNAQAARYLYPEWRCRFHVDASVPADTLQALRDAGAELRMQPESLPAARWGTLWRFLVADDPAVDRYLVRDADSLLNLREAAAVQEWLASGRHFHLMRDHFDHSELVLAGMWGGVRGALPPLQALATAFLAQEARVQARTADQEFLREQLWPTMRQSVLAHDSQFGFGEVHPFPAWARLPDGCHVGGAWEALLGEPPAG</sequence>
<name>A0ABU9CAW6_9BURK</name>
<evidence type="ECO:0008006" key="3">
    <source>
        <dbReference type="Google" id="ProtNLM"/>
    </source>
</evidence>
<dbReference type="SUPFAM" id="SSF48452">
    <property type="entry name" value="TPR-like"/>
    <property type="match status" value="1"/>
</dbReference>
<dbReference type="EMBL" id="JBBUTH010000001">
    <property type="protein sequence ID" value="MEK8049018.1"/>
    <property type="molecule type" value="Genomic_DNA"/>
</dbReference>
<evidence type="ECO:0000313" key="1">
    <source>
        <dbReference type="EMBL" id="MEK8049018.1"/>
    </source>
</evidence>
<dbReference type="Proteomes" id="UP001365405">
    <property type="component" value="Unassembled WGS sequence"/>
</dbReference>
<dbReference type="Gene3D" id="1.25.40.10">
    <property type="entry name" value="Tetratricopeptide repeat domain"/>
    <property type="match status" value="1"/>
</dbReference>
<evidence type="ECO:0000313" key="2">
    <source>
        <dbReference type="Proteomes" id="UP001365405"/>
    </source>
</evidence>
<protein>
    <recommendedName>
        <fullName evidence="3">Tetratricopeptide repeat protein</fullName>
    </recommendedName>
</protein>
<proteinExistence type="predicted"/>
<comment type="caution">
    <text evidence="1">The sequence shown here is derived from an EMBL/GenBank/DDBJ whole genome shotgun (WGS) entry which is preliminary data.</text>
</comment>
<dbReference type="RefSeq" id="WP_341408692.1">
    <property type="nucleotide sequence ID" value="NZ_JBBUTH010000001.1"/>
</dbReference>